<dbReference type="GO" id="GO:0004341">
    <property type="term" value="F:gluconolactonase activity"/>
    <property type="evidence" value="ECO:0007669"/>
    <property type="project" value="TreeGrafter"/>
</dbReference>
<evidence type="ECO:0000256" key="3">
    <source>
        <dbReference type="PIRSR" id="PIRSR605511-2"/>
    </source>
</evidence>
<evidence type="ECO:0000256" key="1">
    <source>
        <dbReference type="ARBA" id="ARBA00008853"/>
    </source>
</evidence>
<dbReference type="Pfam" id="PF08450">
    <property type="entry name" value="SGL"/>
    <property type="match status" value="1"/>
</dbReference>
<evidence type="ECO:0000313" key="6">
    <source>
        <dbReference type="Proteomes" id="UP000474565"/>
    </source>
</evidence>
<dbReference type="RefSeq" id="WP_161020887.1">
    <property type="nucleotide sequence ID" value="NZ_WWCP01000031.1"/>
</dbReference>
<reference evidence="5 6" key="1">
    <citation type="submission" date="2019-12" db="EMBL/GenBank/DDBJ databases">
        <title>Novel species isolated from a subtropical stream in China.</title>
        <authorList>
            <person name="Lu H."/>
        </authorList>
    </citation>
    <scope>NUCLEOTIDE SEQUENCE [LARGE SCALE GENOMIC DNA]</scope>
    <source>
        <strain evidence="5 6">FT50W</strain>
    </source>
</reference>
<feature type="binding site" evidence="3">
    <location>
        <position position="103"/>
    </location>
    <ligand>
        <name>substrate</name>
    </ligand>
</feature>
<dbReference type="GO" id="GO:0005509">
    <property type="term" value="F:calcium ion binding"/>
    <property type="evidence" value="ECO:0007669"/>
    <property type="project" value="TreeGrafter"/>
</dbReference>
<dbReference type="AlphaFoldDB" id="A0A6L8MMA2"/>
<protein>
    <submittedName>
        <fullName evidence="5">SMP-30/gluconolactonase/LRE family protein</fullName>
    </submittedName>
</protein>
<evidence type="ECO:0000256" key="2">
    <source>
        <dbReference type="PIRSR" id="PIRSR605511-1"/>
    </source>
</evidence>
<comment type="caution">
    <text evidence="5">The sequence shown here is derived from an EMBL/GenBank/DDBJ whole genome shotgun (WGS) entry which is preliminary data.</text>
</comment>
<evidence type="ECO:0000313" key="5">
    <source>
        <dbReference type="EMBL" id="MYM84357.1"/>
    </source>
</evidence>
<feature type="domain" description="SMP-30/Gluconolactonase/LRE-like region" evidence="4">
    <location>
        <begin position="17"/>
        <end position="264"/>
    </location>
</feature>
<feature type="binding site" evidence="3">
    <location>
        <position position="105"/>
    </location>
    <ligand>
        <name>substrate</name>
    </ligand>
</feature>
<sequence>MSNPPITVAYDAVMQTGECPLWHAREQALYWVDIPAFTVHRLDPASGAHRAWKLPSEPATLAISDQGGLVVAMRSGFAHLDTGSDEVRLTQIVAAPYDQSITRFNDGHVDPAGRFWVGTIYEPRDQPAAQMFVLEQGKLRQAWSGGMTNSNGSGFSPDQKTMYHADTAAHRVYRYDYDVAAGTVANQRVLHQFSADKEHHYGGRPDGAAVDSEGNYWVAMFEGARIVKLSPQGELLGEIGLPVRCPTMPAFGGPDLRTLYVTSAGARPTAELAQYPLSGKLLAMPMQVAGRAEPAYRWR</sequence>
<accession>A0A6L8MMA2</accession>
<evidence type="ECO:0000259" key="4">
    <source>
        <dbReference type="Pfam" id="PF08450"/>
    </source>
</evidence>
<keyword evidence="3" id="KW-0479">Metal-binding</keyword>
<dbReference type="SUPFAM" id="SSF63829">
    <property type="entry name" value="Calcium-dependent phosphotriesterase"/>
    <property type="match status" value="1"/>
</dbReference>
<dbReference type="PANTHER" id="PTHR10907">
    <property type="entry name" value="REGUCALCIN"/>
    <property type="match status" value="1"/>
</dbReference>
<dbReference type="InterPro" id="IPR013658">
    <property type="entry name" value="SGL"/>
</dbReference>
<comment type="cofactor">
    <cofactor evidence="3">
        <name>Zn(2+)</name>
        <dbReference type="ChEBI" id="CHEBI:29105"/>
    </cofactor>
    <text evidence="3">Binds 1 divalent metal cation per subunit.</text>
</comment>
<name>A0A6L8MMA2_9BURK</name>
<dbReference type="EMBL" id="WWCP01000031">
    <property type="protein sequence ID" value="MYM84357.1"/>
    <property type="molecule type" value="Genomic_DNA"/>
</dbReference>
<dbReference type="GO" id="GO:0019853">
    <property type="term" value="P:L-ascorbic acid biosynthetic process"/>
    <property type="evidence" value="ECO:0007669"/>
    <property type="project" value="TreeGrafter"/>
</dbReference>
<dbReference type="InterPro" id="IPR005511">
    <property type="entry name" value="SMP-30"/>
</dbReference>
<dbReference type="InterPro" id="IPR011042">
    <property type="entry name" value="6-blade_b-propeller_TolB-like"/>
</dbReference>
<comment type="similarity">
    <text evidence="1">Belongs to the SMP-30/CGR1 family.</text>
</comment>
<keyword evidence="3" id="KW-0862">Zinc</keyword>
<organism evidence="5 6">
    <name type="scientific">Duganella lactea</name>
    <dbReference type="NCBI Taxonomy" id="2692173"/>
    <lineage>
        <taxon>Bacteria</taxon>
        <taxon>Pseudomonadati</taxon>
        <taxon>Pseudomonadota</taxon>
        <taxon>Betaproteobacteria</taxon>
        <taxon>Burkholderiales</taxon>
        <taxon>Oxalobacteraceae</taxon>
        <taxon>Telluria group</taxon>
        <taxon>Duganella</taxon>
    </lineage>
</organism>
<feature type="binding site" evidence="3">
    <location>
        <position position="151"/>
    </location>
    <ligand>
        <name>a divalent metal cation</name>
        <dbReference type="ChEBI" id="CHEBI:60240"/>
    </ligand>
</feature>
<dbReference type="PRINTS" id="PR01790">
    <property type="entry name" value="SMP30FAMILY"/>
</dbReference>
<gene>
    <name evidence="5" type="ORF">GTP44_20680</name>
</gene>
<feature type="binding site" evidence="3">
    <location>
        <position position="18"/>
    </location>
    <ligand>
        <name>a divalent metal cation</name>
        <dbReference type="ChEBI" id="CHEBI:60240"/>
    </ligand>
</feature>
<feature type="active site" description="Proton donor/acceptor" evidence="2">
    <location>
        <position position="206"/>
    </location>
</feature>
<dbReference type="PANTHER" id="PTHR10907:SF47">
    <property type="entry name" value="REGUCALCIN"/>
    <property type="match status" value="1"/>
</dbReference>
<feature type="binding site" evidence="3">
    <location>
        <position position="206"/>
    </location>
    <ligand>
        <name>a divalent metal cation</name>
        <dbReference type="ChEBI" id="CHEBI:60240"/>
    </ligand>
</feature>
<proteinExistence type="inferred from homology"/>
<dbReference type="Proteomes" id="UP000474565">
    <property type="component" value="Unassembled WGS sequence"/>
</dbReference>
<dbReference type="Gene3D" id="2.120.10.30">
    <property type="entry name" value="TolB, C-terminal domain"/>
    <property type="match status" value="1"/>
</dbReference>